<dbReference type="Gene3D" id="2.60.120.260">
    <property type="entry name" value="Galactose-binding domain-like"/>
    <property type="match status" value="1"/>
</dbReference>
<dbReference type="RefSeq" id="WP_209451996.1">
    <property type="nucleotide sequence ID" value="NZ_BFBB01000003.1"/>
</dbReference>
<dbReference type="EMBL" id="BFBB01000003">
    <property type="protein sequence ID" value="GBF49912.1"/>
    <property type="molecule type" value="Genomic_DNA"/>
</dbReference>
<dbReference type="AlphaFoldDB" id="A0A2P2DZ57"/>
<comment type="caution">
    <text evidence="2">The sequence shown here is derived from an EMBL/GenBank/DDBJ whole genome shotgun (WGS) entry which is preliminary data.</text>
</comment>
<keyword evidence="3" id="KW-1185">Reference proteome</keyword>
<feature type="domain" description="NAD glycohydrolase translocation F5/8 type C" evidence="1">
    <location>
        <begin position="154"/>
        <end position="285"/>
    </location>
</feature>
<evidence type="ECO:0000313" key="3">
    <source>
        <dbReference type="Proteomes" id="UP000245133"/>
    </source>
</evidence>
<name>A0A2P2DZ57_9LEPT</name>
<accession>A0A2P2DZ57</accession>
<organism evidence="2 3">
    <name type="scientific">Leptospira ryugenii</name>
    <dbReference type="NCBI Taxonomy" id="1917863"/>
    <lineage>
        <taxon>Bacteria</taxon>
        <taxon>Pseudomonadati</taxon>
        <taxon>Spirochaetota</taxon>
        <taxon>Spirochaetia</taxon>
        <taxon>Leptospirales</taxon>
        <taxon>Leptospiraceae</taxon>
        <taxon>Leptospira</taxon>
    </lineage>
</organism>
<dbReference type="SUPFAM" id="SSF49785">
    <property type="entry name" value="Galactose-binding domain-like"/>
    <property type="match status" value="1"/>
</dbReference>
<dbReference type="InterPro" id="IPR008979">
    <property type="entry name" value="Galactose-bd-like_sf"/>
</dbReference>
<evidence type="ECO:0000259" key="1">
    <source>
        <dbReference type="Pfam" id="PF25302"/>
    </source>
</evidence>
<dbReference type="NCBIfam" id="NF047619">
    <property type="entry name" value="NADase_discoid"/>
    <property type="match status" value="1"/>
</dbReference>
<proteinExistence type="predicted"/>
<gene>
    <name evidence="2" type="ORF">LPTSP4_14320</name>
</gene>
<reference evidence="2 3" key="1">
    <citation type="submission" date="2018-02" db="EMBL/GenBank/DDBJ databases">
        <title>Novel Leptospira species isolated from soil and water in Japan.</title>
        <authorList>
            <person name="Nakao R."/>
            <person name="Masuzawa T."/>
        </authorList>
    </citation>
    <scope>NUCLEOTIDE SEQUENCE [LARGE SCALE GENOMIC DNA]</scope>
    <source>
        <strain evidence="2 3">YH101</strain>
    </source>
</reference>
<dbReference type="Pfam" id="PF25302">
    <property type="entry name" value="NADase_transloc"/>
    <property type="match status" value="1"/>
</dbReference>
<dbReference type="InterPro" id="IPR057561">
    <property type="entry name" value="NADase_transloc"/>
</dbReference>
<evidence type="ECO:0000313" key="2">
    <source>
        <dbReference type="EMBL" id="GBF49912.1"/>
    </source>
</evidence>
<sequence>MKSKLLKVLLFTLIVLFGTNCGKKISISMVTSTSMDNGLPFLVLAGKEWKAEPGAEFVKLHFYADEPFVLSKVSIESCSGSFKDRIAAYVNFDEVYASTDVEKSNSDVVFEPAVSARSLTLNFQRNTDICLKSVAFYDEKQKKYRPIIPEIVTAKVTASETASPETSYSAMNLFDSKYENGYATAKGAVGVSLQFDFDSKQKIDQLKIWNGYQRSDVHCIKNGRVKEFTLTGDDGYSETVNIEDAMGSQEIKLTKPFSGKSLKLTVNSIYPGYSEKGFVISELRFGNGGDWIAVDTLAKSQATAKQYFADFTAASLRNVLNRGLTGGEAVEPEVSPVTDMPAGASSEVPVDAQFEAPSSSDWTLRLRSDGTFFLEGSTARTNYDAGEESSRKFYGMGNYQVTEKKPGQIDIRIFGFLRKQTFTSFLDYGEGDCNGCGRDCNKVKNADPDNTEKIFQEHVSLKVVGNKFYLINKKTTQNLDFSTLELGLE</sequence>
<protein>
    <recommendedName>
        <fullName evidence="1">NAD glycohydrolase translocation F5/8 type C domain-containing protein</fullName>
    </recommendedName>
</protein>
<dbReference type="Proteomes" id="UP000245133">
    <property type="component" value="Unassembled WGS sequence"/>
</dbReference>